<dbReference type="InterPro" id="IPR003107">
    <property type="entry name" value="HAT"/>
</dbReference>
<proteinExistence type="predicted"/>
<evidence type="ECO:0000256" key="1">
    <source>
        <dbReference type="SAM" id="MobiDB-lite"/>
    </source>
</evidence>
<protein>
    <submittedName>
        <fullName evidence="2">RNA-processing protein</fullName>
    </submittedName>
</protein>
<name>A0A200PVU8_MACCD</name>
<dbReference type="PANTHER" id="PTHR26312">
    <property type="entry name" value="TETRATRICOPEPTIDE REPEAT PROTEIN 5"/>
    <property type="match status" value="1"/>
</dbReference>
<dbReference type="SUPFAM" id="SSF48452">
    <property type="entry name" value="TPR-like"/>
    <property type="match status" value="1"/>
</dbReference>
<feature type="compositionally biased region" description="Polar residues" evidence="1">
    <location>
        <begin position="1"/>
        <end position="21"/>
    </location>
</feature>
<dbReference type="InterPro" id="IPR011990">
    <property type="entry name" value="TPR-like_helical_dom_sf"/>
</dbReference>
<dbReference type="STRING" id="56857.A0A200PVU8"/>
<dbReference type="Gene3D" id="1.25.40.10">
    <property type="entry name" value="Tetratricopeptide repeat domain"/>
    <property type="match status" value="1"/>
</dbReference>
<evidence type="ECO:0000313" key="2">
    <source>
        <dbReference type="EMBL" id="OVA02316.1"/>
    </source>
</evidence>
<dbReference type="OMA" id="YTHERVE"/>
<dbReference type="Proteomes" id="UP000195402">
    <property type="component" value="Unassembled WGS sequence"/>
</dbReference>
<dbReference type="OrthoDB" id="1919713at2759"/>
<dbReference type="GO" id="GO:0006396">
    <property type="term" value="P:RNA processing"/>
    <property type="evidence" value="ECO:0007669"/>
    <property type="project" value="InterPro"/>
</dbReference>
<keyword evidence="3" id="KW-1185">Reference proteome</keyword>
<accession>A0A200PVU8</accession>
<sequence length="372" mass="41166">MMLRSSSTPVLGSLLSSYSDSPNKDFENKKNPPSSSEHHHHLNKISFSHGGNLNFSSFSCNTSPFTHSISGFSDSDREFNSGGFRRAQSEGNLKGLAAASCDIEEFCNANPPLRSSRRSNIPMLQTIPSFSIYNSRGGFEEKEDEDEEERESEFILKDGFLQRSVTIGENIMEAGTGEFSFGEKMGLIEEEKLSEFQYLGVDEDGEQMNPQLFLARGLGIDVSGSGGGGDFNSGKFGEDGGQDGEEYYKKMVEENPCSPLFLRNYAQFLYQSKGDLRGADEYYSRAILADPQDGEILSQYAKLVWELHHDHERASSYFERAVQAAPEDSHVHAAYASFLWETEDCEEEAASLPHNLVAFTTFHGGAMTSATA</sequence>
<organism evidence="2 3">
    <name type="scientific">Macleaya cordata</name>
    <name type="common">Five-seeded plume-poppy</name>
    <name type="synonym">Bocconia cordata</name>
    <dbReference type="NCBI Taxonomy" id="56857"/>
    <lineage>
        <taxon>Eukaryota</taxon>
        <taxon>Viridiplantae</taxon>
        <taxon>Streptophyta</taxon>
        <taxon>Embryophyta</taxon>
        <taxon>Tracheophyta</taxon>
        <taxon>Spermatophyta</taxon>
        <taxon>Magnoliopsida</taxon>
        <taxon>Ranunculales</taxon>
        <taxon>Papaveraceae</taxon>
        <taxon>Papaveroideae</taxon>
        <taxon>Macleaya</taxon>
    </lineage>
</organism>
<dbReference type="InParanoid" id="A0A200PVU8"/>
<gene>
    <name evidence="2" type="ORF">BVC80_9099g116</name>
</gene>
<dbReference type="EMBL" id="MVGT01003956">
    <property type="protein sequence ID" value="OVA02316.1"/>
    <property type="molecule type" value="Genomic_DNA"/>
</dbReference>
<reference evidence="2 3" key="1">
    <citation type="journal article" date="2017" name="Mol. Plant">
        <title>The Genome of Medicinal Plant Macleaya cordata Provides New Insights into Benzylisoquinoline Alkaloids Metabolism.</title>
        <authorList>
            <person name="Liu X."/>
            <person name="Liu Y."/>
            <person name="Huang P."/>
            <person name="Ma Y."/>
            <person name="Qing Z."/>
            <person name="Tang Q."/>
            <person name="Cao H."/>
            <person name="Cheng P."/>
            <person name="Zheng Y."/>
            <person name="Yuan Z."/>
            <person name="Zhou Y."/>
            <person name="Liu J."/>
            <person name="Tang Z."/>
            <person name="Zhuo Y."/>
            <person name="Zhang Y."/>
            <person name="Yu L."/>
            <person name="Huang J."/>
            <person name="Yang P."/>
            <person name="Peng Q."/>
            <person name="Zhang J."/>
            <person name="Jiang W."/>
            <person name="Zhang Z."/>
            <person name="Lin K."/>
            <person name="Ro D.K."/>
            <person name="Chen X."/>
            <person name="Xiong X."/>
            <person name="Shang Y."/>
            <person name="Huang S."/>
            <person name="Zeng J."/>
        </authorList>
    </citation>
    <scope>NUCLEOTIDE SEQUENCE [LARGE SCALE GENOMIC DNA]</scope>
    <source>
        <strain evidence="3">cv. BLH2017</strain>
        <tissue evidence="2">Root</tissue>
    </source>
</reference>
<comment type="caution">
    <text evidence="2">The sequence shown here is derived from an EMBL/GenBank/DDBJ whole genome shotgun (WGS) entry which is preliminary data.</text>
</comment>
<dbReference type="SMART" id="SM00386">
    <property type="entry name" value="HAT"/>
    <property type="match status" value="2"/>
</dbReference>
<feature type="region of interest" description="Disordered" evidence="1">
    <location>
        <begin position="1"/>
        <end position="41"/>
    </location>
</feature>
<dbReference type="AlphaFoldDB" id="A0A200PVU8"/>
<evidence type="ECO:0000313" key="3">
    <source>
        <dbReference type="Proteomes" id="UP000195402"/>
    </source>
</evidence>
<dbReference type="PANTHER" id="PTHR26312:SF225">
    <property type="entry name" value="TPR REPEAT PROTEIN"/>
    <property type="match status" value="1"/>
</dbReference>